<dbReference type="Proteomes" id="UP000297638">
    <property type="component" value="Unassembled WGS sequence"/>
</dbReference>
<evidence type="ECO:0000256" key="1">
    <source>
        <dbReference type="SAM" id="SignalP"/>
    </source>
</evidence>
<dbReference type="PROSITE" id="PS51257">
    <property type="entry name" value="PROKAR_LIPOPROTEIN"/>
    <property type="match status" value="1"/>
</dbReference>
<dbReference type="Gene3D" id="2.120.10.30">
    <property type="entry name" value="TolB, C-terminal domain"/>
    <property type="match status" value="1"/>
</dbReference>
<dbReference type="PANTHER" id="PTHR19328:SF13">
    <property type="entry name" value="HIPL1 PROTEIN"/>
    <property type="match status" value="1"/>
</dbReference>
<evidence type="ECO:0000313" key="3">
    <source>
        <dbReference type="EMBL" id="TFH55696.1"/>
    </source>
</evidence>
<proteinExistence type="predicted"/>
<dbReference type="SUPFAM" id="SSF50952">
    <property type="entry name" value="Soluble quinoprotein glucose dehydrogenase"/>
    <property type="match status" value="1"/>
</dbReference>
<comment type="caution">
    <text evidence="3">The sequence shown here is derived from an EMBL/GenBank/DDBJ whole genome shotgun (WGS) entry which is preliminary data.</text>
</comment>
<evidence type="ECO:0000259" key="2">
    <source>
        <dbReference type="Pfam" id="PF07995"/>
    </source>
</evidence>
<dbReference type="Pfam" id="PF07995">
    <property type="entry name" value="GSDH"/>
    <property type="match status" value="1"/>
</dbReference>
<reference evidence="3 4" key="1">
    <citation type="submission" date="2019-03" db="EMBL/GenBank/DDBJ databases">
        <title>Glutamicibacter sp. LJH19 genome.</title>
        <authorList>
            <person name="Sinai Borker S."/>
            <person name="Kumar R."/>
        </authorList>
    </citation>
    <scope>NUCLEOTIDE SEQUENCE [LARGE SCALE GENOMIC DNA]</scope>
    <source>
        <strain evidence="3 4">LJH19</strain>
    </source>
</reference>
<feature type="signal peptide" evidence="1">
    <location>
        <begin position="1"/>
        <end position="17"/>
    </location>
</feature>
<evidence type="ECO:0000313" key="4">
    <source>
        <dbReference type="Proteomes" id="UP000297638"/>
    </source>
</evidence>
<dbReference type="PANTHER" id="PTHR19328">
    <property type="entry name" value="HEDGEHOG-INTERACTING PROTEIN"/>
    <property type="match status" value="1"/>
</dbReference>
<sequence length="354" mass="36985">MNRLLGSGVLLSALVLAGCSTPTPPPITATESQAVPAPLATGLEAPWSMAYAQGSLLVSERDSGRIVEVSESGELRELVRLDDLVATGEGGLLGLAFLAPDQLFAYSTAESGNRIQRFTLQGSAGNLSLSAPRTLIDGLPSASIHNGGRLAIGPDGMLYATVGDAGNPRQAQDLQQLGGKILRMAPDGSVPGDNPFENSHVYSYGHRNAQGLAWRDDGTMYASEFGQNTFDELNIIEAGGNYGWPEAEGKSGGNRSYIDPIAQWSPSEASPSGIAILDGTAYLANLRGEVLRAVELEKPATEHELLDGRLGRLRDVMVDPGGGLLVLTNNTDGRGQPATGDDRIVRIAPGQAGG</sequence>
<dbReference type="InterPro" id="IPR011041">
    <property type="entry name" value="Quinoprot_gluc/sorb_DH_b-prop"/>
</dbReference>
<feature type="domain" description="Glucose/Sorbosone dehydrogenase" evidence="2">
    <location>
        <begin position="43"/>
        <end position="334"/>
    </location>
</feature>
<protein>
    <submittedName>
        <fullName evidence="3">PQQ-dependent sugar dehydrogenase</fullName>
    </submittedName>
</protein>
<organism evidence="3 4">
    <name type="scientific">Glutamicibacter arilaitensis</name>
    <dbReference type="NCBI Taxonomy" id="256701"/>
    <lineage>
        <taxon>Bacteria</taxon>
        <taxon>Bacillati</taxon>
        <taxon>Actinomycetota</taxon>
        <taxon>Actinomycetes</taxon>
        <taxon>Micrococcales</taxon>
        <taxon>Micrococcaceae</taxon>
        <taxon>Glutamicibacter</taxon>
    </lineage>
</organism>
<keyword evidence="1" id="KW-0732">Signal</keyword>
<dbReference type="RefSeq" id="WP_134779015.1">
    <property type="nucleotide sequence ID" value="NZ_SPDS01000001.1"/>
</dbReference>
<accession>A0A4Y8TU32</accession>
<dbReference type="InterPro" id="IPR012938">
    <property type="entry name" value="Glc/Sorbosone_DH"/>
</dbReference>
<dbReference type="InterPro" id="IPR011042">
    <property type="entry name" value="6-blade_b-propeller_TolB-like"/>
</dbReference>
<name>A0A4Y8TU32_9MICC</name>
<gene>
    <name evidence="3" type="ORF">EXY26_00995</name>
</gene>
<feature type="chain" id="PRO_5038547857" evidence="1">
    <location>
        <begin position="18"/>
        <end position="354"/>
    </location>
</feature>
<dbReference type="AlphaFoldDB" id="A0A4Y8TU32"/>
<dbReference type="EMBL" id="SPDS01000001">
    <property type="protein sequence ID" value="TFH55696.1"/>
    <property type="molecule type" value="Genomic_DNA"/>
</dbReference>